<dbReference type="EMBL" id="JABBWK010000001">
    <property type="protein sequence ID" value="KAG1908157.1"/>
    <property type="molecule type" value="Genomic_DNA"/>
</dbReference>
<comment type="caution">
    <text evidence="2">The sequence shown here is derived from an EMBL/GenBank/DDBJ whole genome shotgun (WGS) entry which is preliminary data.</text>
</comment>
<proteinExistence type="predicted"/>
<feature type="region of interest" description="Disordered" evidence="1">
    <location>
        <begin position="25"/>
        <end position="100"/>
    </location>
</feature>
<dbReference type="GeneID" id="64660115"/>
<dbReference type="RefSeq" id="XP_041233732.1">
    <property type="nucleotide sequence ID" value="XM_041365817.1"/>
</dbReference>
<evidence type="ECO:0000256" key="1">
    <source>
        <dbReference type="SAM" id="MobiDB-lite"/>
    </source>
</evidence>
<keyword evidence="3" id="KW-1185">Reference proteome</keyword>
<accession>A0AAD4HTL1</accession>
<dbReference type="Proteomes" id="UP001195769">
    <property type="component" value="Unassembled WGS sequence"/>
</dbReference>
<name>A0AAD4HTL1_9AGAM</name>
<reference evidence="2" key="1">
    <citation type="journal article" date="2020" name="New Phytol.">
        <title>Comparative genomics reveals dynamic genome evolution in host specialist ectomycorrhizal fungi.</title>
        <authorList>
            <person name="Lofgren L.A."/>
            <person name="Nguyen N.H."/>
            <person name="Vilgalys R."/>
            <person name="Ruytinx J."/>
            <person name="Liao H.L."/>
            <person name="Branco S."/>
            <person name="Kuo A."/>
            <person name="LaButti K."/>
            <person name="Lipzen A."/>
            <person name="Andreopoulos W."/>
            <person name="Pangilinan J."/>
            <person name="Riley R."/>
            <person name="Hundley H."/>
            <person name="Na H."/>
            <person name="Barry K."/>
            <person name="Grigoriev I.V."/>
            <person name="Stajich J.E."/>
            <person name="Kennedy P.G."/>
        </authorList>
    </citation>
    <scope>NUCLEOTIDE SEQUENCE</scope>
    <source>
        <strain evidence="2">FC203</strain>
    </source>
</reference>
<organism evidence="2 3">
    <name type="scientific">Suillus fuscotomentosus</name>
    <dbReference type="NCBI Taxonomy" id="1912939"/>
    <lineage>
        <taxon>Eukaryota</taxon>
        <taxon>Fungi</taxon>
        <taxon>Dikarya</taxon>
        <taxon>Basidiomycota</taxon>
        <taxon>Agaricomycotina</taxon>
        <taxon>Agaricomycetes</taxon>
        <taxon>Agaricomycetidae</taxon>
        <taxon>Boletales</taxon>
        <taxon>Suillineae</taxon>
        <taxon>Suillaceae</taxon>
        <taxon>Suillus</taxon>
    </lineage>
</organism>
<dbReference type="AlphaFoldDB" id="A0AAD4HTL1"/>
<feature type="compositionally biased region" description="Polar residues" evidence="1">
    <location>
        <begin position="25"/>
        <end position="34"/>
    </location>
</feature>
<gene>
    <name evidence="2" type="ORF">F5891DRAFT_1179676</name>
</gene>
<evidence type="ECO:0000313" key="2">
    <source>
        <dbReference type="EMBL" id="KAG1908157.1"/>
    </source>
</evidence>
<sequence length="435" mass="49854">MVHRPENIPVDVWNAWPDHLKQAVCANTGNNQPNRPDPNIDPALTSGLAPAPRCAHDMYRDGPTSPHPYQRGNTNNPVASATTSTRPRESRRSDWGGTRASHRYQSIGLPVIITTTHPHLQVEKGQHPGINGAWDVPLRLSHVIQHQLPLMMVQSMKWEIIIPLHMVVQLCQGGHLITMKFHHVCNVSEGKSWPASADEECINAMTGEHYLMPEFTKTVNDDHNRMIFAKVASLVWEDLQNMANSDYLVNRKVKWNKQSLFTFAKETYHGFKEDWRAQNDVEKKAAKGKADRLMTACQAYIEKFNVDLVDLVHADHMSDEVSGPDDDELEDDWKRRMAEKMGMPANSQVENLSFLEVTRSPWRSDELGQIFHTLHDLWRVSLTSKQKKPFHMIRVTGTDYQSQHIPDFTLYTFGINIEWLEANKDTLEYQDLLKE</sequence>
<protein>
    <submittedName>
        <fullName evidence="2">Uncharacterized protein</fullName>
    </submittedName>
</protein>
<evidence type="ECO:0000313" key="3">
    <source>
        <dbReference type="Proteomes" id="UP001195769"/>
    </source>
</evidence>